<organism evidence="8 9">
    <name type="scientific">Stutzerimonas stutzeri</name>
    <name type="common">Pseudomonas stutzeri</name>
    <dbReference type="NCBI Taxonomy" id="316"/>
    <lineage>
        <taxon>Bacteria</taxon>
        <taxon>Pseudomonadati</taxon>
        <taxon>Pseudomonadota</taxon>
        <taxon>Gammaproteobacteria</taxon>
        <taxon>Pseudomonadales</taxon>
        <taxon>Pseudomonadaceae</taxon>
        <taxon>Stutzerimonas</taxon>
    </lineage>
</organism>
<feature type="transmembrane region" description="Helical" evidence="7">
    <location>
        <begin position="105"/>
        <end position="124"/>
    </location>
</feature>
<evidence type="ECO:0000313" key="9">
    <source>
        <dbReference type="Proteomes" id="UP000236023"/>
    </source>
</evidence>
<evidence type="ECO:0000256" key="1">
    <source>
        <dbReference type="ARBA" id="ARBA00004651"/>
    </source>
</evidence>
<keyword evidence="4 7" id="KW-0812">Transmembrane</keyword>
<feature type="transmembrane region" description="Helical" evidence="7">
    <location>
        <begin position="12"/>
        <end position="38"/>
    </location>
</feature>
<comment type="similarity">
    <text evidence="2">Belongs to the DoxX family.</text>
</comment>
<evidence type="ECO:0000256" key="6">
    <source>
        <dbReference type="ARBA" id="ARBA00023136"/>
    </source>
</evidence>
<evidence type="ECO:0000256" key="2">
    <source>
        <dbReference type="ARBA" id="ARBA00006679"/>
    </source>
</evidence>
<dbReference type="Proteomes" id="UP000236023">
    <property type="component" value="Unassembled WGS sequence"/>
</dbReference>
<feature type="transmembrane region" description="Helical" evidence="7">
    <location>
        <begin position="58"/>
        <end position="85"/>
    </location>
</feature>
<dbReference type="AlphaFoldDB" id="A0A2N8T5F7"/>
<accession>A0A2N8T5F7</accession>
<evidence type="ECO:0000256" key="7">
    <source>
        <dbReference type="SAM" id="Phobius"/>
    </source>
</evidence>
<comment type="subcellular location">
    <subcellularLocation>
        <location evidence="1">Cell membrane</location>
        <topology evidence="1">Multi-pass membrane protein</topology>
    </subcellularLocation>
</comment>
<evidence type="ECO:0000313" key="8">
    <source>
        <dbReference type="EMBL" id="PNG09991.1"/>
    </source>
</evidence>
<evidence type="ECO:0000256" key="3">
    <source>
        <dbReference type="ARBA" id="ARBA00022475"/>
    </source>
</evidence>
<dbReference type="EMBL" id="POUT01000003">
    <property type="protein sequence ID" value="PNG09991.1"/>
    <property type="molecule type" value="Genomic_DNA"/>
</dbReference>
<name>A0A2N8T5F7_STUST</name>
<dbReference type="PANTHER" id="PTHR33452">
    <property type="entry name" value="OXIDOREDUCTASE CATD-RELATED"/>
    <property type="match status" value="1"/>
</dbReference>
<dbReference type="GO" id="GO:0005886">
    <property type="term" value="C:plasma membrane"/>
    <property type="evidence" value="ECO:0007669"/>
    <property type="project" value="UniProtKB-SubCell"/>
</dbReference>
<gene>
    <name evidence="8" type="ORF">CXK94_07270</name>
</gene>
<keyword evidence="6 7" id="KW-0472">Membrane</keyword>
<keyword evidence="5 7" id="KW-1133">Transmembrane helix</keyword>
<evidence type="ECO:0000256" key="5">
    <source>
        <dbReference type="ARBA" id="ARBA00022989"/>
    </source>
</evidence>
<sequence length="132" mass="13647">MTDDAGKLVLRLTVGVLILLHGISKLLNGVGGIAGMLADMGLPTFLAYGVYLGEVVGPLLVIFGLYTRLGAVLMIGNMVVALALVHRAELFSIGPMGGWAIELQALFLFGAVAIALLGAGRMSVGGLHGRFN</sequence>
<proteinExistence type="inferred from homology"/>
<reference evidence="8 9" key="1">
    <citation type="submission" date="2018-01" db="EMBL/GenBank/DDBJ databases">
        <title>Denitrification phenotypes of diverse strains of Pseudomonas stutzeri.</title>
        <authorList>
            <person name="Milligan D.A."/>
            <person name="Bergaust L."/>
            <person name="Bakken L.R."/>
            <person name="Frostegard A."/>
        </authorList>
    </citation>
    <scope>NUCLEOTIDE SEQUENCE [LARGE SCALE GENOMIC DNA]</scope>
    <source>
        <strain evidence="8 9">24a75</strain>
    </source>
</reference>
<evidence type="ECO:0000256" key="4">
    <source>
        <dbReference type="ARBA" id="ARBA00022692"/>
    </source>
</evidence>
<dbReference type="InterPro" id="IPR032808">
    <property type="entry name" value="DoxX"/>
</dbReference>
<comment type="caution">
    <text evidence="8">The sequence shown here is derived from an EMBL/GenBank/DDBJ whole genome shotgun (WGS) entry which is preliminary data.</text>
</comment>
<dbReference type="RefSeq" id="WP_037044378.1">
    <property type="nucleotide sequence ID" value="NZ_JAMOHU010000010.1"/>
</dbReference>
<dbReference type="InterPro" id="IPR051907">
    <property type="entry name" value="DoxX-like_oxidoreductase"/>
</dbReference>
<protein>
    <submittedName>
        <fullName evidence="8">DoxX family protein</fullName>
    </submittedName>
</protein>
<dbReference type="Pfam" id="PF07681">
    <property type="entry name" value="DoxX"/>
    <property type="match status" value="1"/>
</dbReference>
<dbReference type="PANTHER" id="PTHR33452:SF1">
    <property type="entry name" value="INNER MEMBRANE PROTEIN YPHA-RELATED"/>
    <property type="match status" value="1"/>
</dbReference>
<keyword evidence="3" id="KW-1003">Cell membrane</keyword>